<proteinExistence type="predicted"/>
<gene>
    <name evidence="1" type="ORF">CAK95_15495</name>
</gene>
<keyword evidence="2" id="KW-1185">Reference proteome</keyword>
<accession>A0A1W6ZSI5</accession>
<dbReference type="EMBL" id="CP021112">
    <property type="protein sequence ID" value="ARQ00322.1"/>
    <property type="molecule type" value="Genomic_DNA"/>
</dbReference>
<dbReference type="RefSeq" id="WP_086088717.1">
    <property type="nucleotide sequence ID" value="NZ_CP021112.1"/>
</dbReference>
<sequence>MLKSLQTLAVVALVATTTTAAFADGRGGLEDGFHGNTAYEATLPNFPDTARGAFASAHKVVNSRAVYAPNGTYLGSDPDANVRLELRRDECRWGC</sequence>
<name>A0A1W6ZSI5_9HYPH</name>
<evidence type="ECO:0000313" key="2">
    <source>
        <dbReference type="Proteomes" id="UP000194137"/>
    </source>
</evidence>
<evidence type="ECO:0000313" key="1">
    <source>
        <dbReference type="EMBL" id="ARQ00322.1"/>
    </source>
</evidence>
<dbReference type="AlphaFoldDB" id="A0A1W6ZSI5"/>
<reference evidence="1 2" key="1">
    <citation type="submission" date="2017-05" db="EMBL/GenBank/DDBJ databases">
        <title>Full genome sequence of Pseudorhodoplanes sinuspersici.</title>
        <authorList>
            <person name="Dastgheib S.M.M."/>
            <person name="Shavandi M."/>
            <person name="Tirandaz H."/>
        </authorList>
    </citation>
    <scope>NUCLEOTIDE SEQUENCE [LARGE SCALE GENOMIC DNA]</scope>
    <source>
        <strain evidence="1 2">RIPI110</strain>
    </source>
</reference>
<organism evidence="1 2">
    <name type="scientific">Pseudorhodoplanes sinuspersici</name>
    <dbReference type="NCBI Taxonomy" id="1235591"/>
    <lineage>
        <taxon>Bacteria</taxon>
        <taxon>Pseudomonadati</taxon>
        <taxon>Pseudomonadota</taxon>
        <taxon>Alphaproteobacteria</taxon>
        <taxon>Hyphomicrobiales</taxon>
        <taxon>Pseudorhodoplanes</taxon>
    </lineage>
</organism>
<dbReference type="Proteomes" id="UP000194137">
    <property type="component" value="Chromosome"/>
</dbReference>
<dbReference type="KEGG" id="psin:CAK95_15495"/>
<protein>
    <submittedName>
        <fullName evidence="1">Uncharacterized protein</fullName>
    </submittedName>
</protein>